<name>A8ZUL4_DESOH</name>
<evidence type="ECO:0008006" key="3">
    <source>
        <dbReference type="Google" id="ProtNLM"/>
    </source>
</evidence>
<dbReference type="STRING" id="96561.Dole_0617"/>
<evidence type="ECO:0000313" key="2">
    <source>
        <dbReference type="Proteomes" id="UP000008561"/>
    </source>
</evidence>
<dbReference type="eggNOG" id="ENOG5032Z9B">
    <property type="taxonomic scope" value="Bacteria"/>
</dbReference>
<keyword evidence="2" id="KW-1185">Reference proteome</keyword>
<dbReference type="KEGG" id="dol:Dole_0617"/>
<protein>
    <recommendedName>
        <fullName evidence="3">DUF3467 domain-containing protein</fullName>
    </recommendedName>
</protein>
<dbReference type="RefSeq" id="WP_012174046.1">
    <property type="nucleotide sequence ID" value="NC_009943.1"/>
</dbReference>
<gene>
    <name evidence="1" type="ordered locus">Dole_0617</name>
</gene>
<organism evidence="1 2">
    <name type="scientific">Desulfosudis oleivorans (strain DSM 6200 / JCM 39069 / Hxd3)</name>
    <name type="common">Desulfococcus oleovorans</name>
    <dbReference type="NCBI Taxonomy" id="96561"/>
    <lineage>
        <taxon>Bacteria</taxon>
        <taxon>Pseudomonadati</taxon>
        <taxon>Thermodesulfobacteriota</taxon>
        <taxon>Desulfobacteria</taxon>
        <taxon>Desulfobacterales</taxon>
        <taxon>Desulfosudaceae</taxon>
        <taxon>Desulfosudis</taxon>
    </lineage>
</organism>
<accession>A8ZUL4</accession>
<dbReference type="Pfam" id="PF11950">
    <property type="entry name" value="DUF3467"/>
    <property type="match status" value="1"/>
</dbReference>
<dbReference type="InterPro" id="IPR021857">
    <property type="entry name" value="DUF3467"/>
</dbReference>
<reference evidence="1 2" key="1">
    <citation type="submission" date="2007-10" db="EMBL/GenBank/DDBJ databases">
        <title>Complete sequence of Desulfococcus oleovorans Hxd3.</title>
        <authorList>
            <consortium name="US DOE Joint Genome Institute"/>
            <person name="Copeland A."/>
            <person name="Lucas S."/>
            <person name="Lapidus A."/>
            <person name="Barry K."/>
            <person name="Glavina del Rio T."/>
            <person name="Dalin E."/>
            <person name="Tice H."/>
            <person name="Pitluck S."/>
            <person name="Kiss H."/>
            <person name="Brettin T."/>
            <person name="Bruce D."/>
            <person name="Detter J.C."/>
            <person name="Han C."/>
            <person name="Schmutz J."/>
            <person name="Larimer F."/>
            <person name="Land M."/>
            <person name="Hauser L."/>
            <person name="Kyrpides N."/>
            <person name="Kim E."/>
            <person name="Wawrik B."/>
            <person name="Richardson P."/>
        </authorList>
    </citation>
    <scope>NUCLEOTIDE SEQUENCE [LARGE SCALE GENOMIC DNA]</scope>
    <source>
        <strain evidence="2">DSM 6200 / JCM 39069 / Hxd3</strain>
    </source>
</reference>
<dbReference type="OrthoDB" id="9798280at2"/>
<dbReference type="Proteomes" id="UP000008561">
    <property type="component" value="Chromosome"/>
</dbReference>
<proteinExistence type="predicted"/>
<dbReference type="HOGENOM" id="CLU_171039_0_0_7"/>
<evidence type="ECO:0000313" key="1">
    <source>
        <dbReference type="EMBL" id="ABW66427.1"/>
    </source>
</evidence>
<dbReference type="EMBL" id="CP000859">
    <property type="protein sequence ID" value="ABW66427.1"/>
    <property type="molecule type" value="Genomic_DNA"/>
</dbReference>
<sequence length="117" mass="13114">MVQKKDGDTGKGNPTAGVDEKKTTIKWDVAGMQTSYANVCNVSSTREEFTILFGINKTWNPEQRELTVDMSDRIILNPFAAKRMAMLLSNVIRQYEDRYGEIALDPAEKIPETQGNA</sequence>
<dbReference type="AlphaFoldDB" id="A8ZUL4"/>